<keyword evidence="3" id="KW-0067">ATP-binding</keyword>
<dbReference type="PANTHER" id="PTHR43024">
    <property type="entry name" value="UDP-N-ACETYLMURAMOYL-TRIPEPTIDE--D-ALANYL-D-ALANINE LIGASE"/>
    <property type="match status" value="1"/>
</dbReference>
<dbReference type="AlphaFoldDB" id="A0A5D1ZZ21"/>
<evidence type="ECO:0000256" key="1">
    <source>
        <dbReference type="ARBA" id="ARBA00022598"/>
    </source>
</evidence>
<evidence type="ECO:0000313" key="5">
    <source>
        <dbReference type="EMBL" id="TYG37390.1"/>
    </source>
</evidence>
<reference evidence="5 6" key="1">
    <citation type="submission" date="2019-06" db="EMBL/GenBank/DDBJ databases">
        <title>WGS assembly of Gossypium darwinii.</title>
        <authorList>
            <person name="Chen Z.J."/>
            <person name="Sreedasyam A."/>
            <person name="Ando A."/>
            <person name="Song Q."/>
            <person name="De L."/>
            <person name="Hulse-Kemp A."/>
            <person name="Ding M."/>
            <person name="Ye W."/>
            <person name="Kirkbride R."/>
            <person name="Jenkins J."/>
            <person name="Plott C."/>
            <person name="Lovell J."/>
            <person name="Lin Y.-M."/>
            <person name="Vaughn R."/>
            <person name="Liu B."/>
            <person name="Li W."/>
            <person name="Simpson S."/>
            <person name="Scheffler B."/>
            <person name="Saski C."/>
            <person name="Grover C."/>
            <person name="Hu G."/>
            <person name="Conover J."/>
            <person name="Carlson J."/>
            <person name="Shu S."/>
            <person name="Boston L."/>
            <person name="Williams M."/>
            <person name="Peterson D."/>
            <person name="Mcgee K."/>
            <person name="Jones D."/>
            <person name="Wendel J."/>
            <person name="Stelly D."/>
            <person name="Grimwood J."/>
            <person name="Schmutz J."/>
        </authorList>
    </citation>
    <scope>NUCLEOTIDE SEQUENCE [LARGE SCALE GENOMIC DNA]</scope>
    <source>
        <strain evidence="5">1808015.09</strain>
    </source>
</reference>
<evidence type="ECO:0000313" key="6">
    <source>
        <dbReference type="Proteomes" id="UP000323506"/>
    </source>
</evidence>
<evidence type="ECO:0000256" key="2">
    <source>
        <dbReference type="ARBA" id="ARBA00022741"/>
    </source>
</evidence>
<dbReference type="GO" id="GO:0016881">
    <property type="term" value="F:acid-amino acid ligase activity"/>
    <property type="evidence" value="ECO:0007669"/>
    <property type="project" value="InterPro"/>
</dbReference>
<dbReference type="Gene3D" id="3.90.190.20">
    <property type="entry name" value="Mur ligase, C-terminal domain"/>
    <property type="match status" value="1"/>
</dbReference>
<keyword evidence="6" id="KW-1185">Reference proteome</keyword>
<dbReference type="Pfam" id="PF02875">
    <property type="entry name" value="Mur_ligase_C"/>
    <property type="match status" value="1"/>
</dbReference>
<protein>
    <recommendedName>
        <fullName evidence="4">Mur ligase C-terminal domain-containing protein</fullName>
    </recommendedName>
</protein>
<accession>A0A5D1ZZ21</accession>
<dbReference type="InterPro" id="IPR051046">
    <property type="entry name" value="MurCDEF_CellWall_CoF430Synth"/>
</dbReference>
<feature type="domain" description="Mur ligase C-terminal" evidence="4">
    <location>
        <begin position="139"/>
        <end position="230"/>
    </location>
</feature>
<sequence length="263" mass="28506">MSTSARTAIKHVRASATKADPTPVCSTIFENKTFPTASLAAGKSAPTTRGSELMMFPLDAVKSRSTRKVLNSSLGNCLSKGSFVKLPKTLRVEFVIPTLGLHMAVNACAAAAIATSMGVLFLKLEDPYLDTFLTKPGINTLKNIDCDGKRVAILGDMFELGTHEIEYHEDVLNYCIDVVAIAGQRFHLAADNMNLMKKMKVVHAIETENLIPKILNCLNMNDVVLVKGGCQMQMVKVVDAIKAMPGFTQPSCSGSENRRQEQG</sequence>
<dbReference type="PANTHER" id="PTHR43024:SF1">
    <property type="entry name" value="UDP-N-ACETYLMURAMOYL-TRIPEPTIDE--D-ALANYL-D-ALANINE LIGASE"/>
    <property type="match status" value="1"/>
</dbReference>
<evidence type="ECO:0000256" key="3">
    <source>
        <dbReference type="ARBA" id="ARBA00022840"/>
    </source>
</evidence>
<keyword evidence="1" id="KW-0436">Ligase</keyword>
<dbReference type="InterPro" id="IPR036615">
    <property type="entry name" value="Mur_ligase_C_dom_sf"/>
</dbReference>
<dbReference type="EMBL" id="CM017713">
    <property type="protein sequence ID" value="TYG37390.1"/>
    <property type="molecule type" value="Genomic_DNA"/>
</dbReference>
<evidence type="ECO:0000259" key="4">
    <source>
        <dbReference type="Pfam" id="PF02875"/>
    </source>
</evidence>
<proteinExistence type="predicted"/>
<gene>
    <name evidence="5" type="ORF">ES288_D13G137800v1</name>
</gene>
<dbReference type="SUPFAM" id="SSF53244">
    <property type="entry name" value="MurD-like peptide ligases, peptide-binding domain"/>
    <property type="match status" value="1"/>
</dbReference>
<dbReference type="InterPro" id="IPR004101">
    <property type="entry name" value="Mur_ligase_C"/>
</dbReference>
<keyword evidence="2" id="KW-0547">Nucleotide-binding</keyword>
<dbReference type="Proteomes" id="UP000323506">
    <property type="component" value="Chromosome D13"/>
</dbReference>
<organism evidence="5 6">
    <name type="scientific">Gossypium darwinii</name>
    <name type="common">Darwin's cotton</name>
    <name type="synonym">Gossypium barbadense var. darwinii</name>
    <dbReference type="NCBI Taxonomy" id="34276"/>
    <lineage>
        <taxon>Eukaryota</taxon>
        <taxon>Viridiplantae</taxon>
        <taxon>Streptophyta</taxon>
        <taxon>Embryophyta</taxon>
        <taxon>Tracheophyta</taxon>
        <taxon>Spermatophyta</taxon>
        <taxon>Magnoliopsida</taxon>
        <taxon>eudicotyledons</taxon>
        <taxon>Gunneridae</taxon>
        <taxon>Pentapetalae</taxon>
        <taxon>rosids</taxon>
        <taxon>malvids</taxon>
        <taxon>Malvales</taxon>
        <taxon>Malvaceae</taxon>
        <taxon>Malvoideae</taxon>
        <taxon>Gossypium</taxon>
    </lineage>
</organism>
<dbReference type="GO" id="GO:0005524">
    <property type="term" value="F:ATP binding"/>
    <property type="evidence" value="ECO:0007669"/>
    <property type="project" value="UniProtKB-KW"/>
</dbReference>
<name>A0A5D1ZZ21_GOSDA</name>